<organism evidence="1 2">
    <name type="scientific">Lacibacter luteus</name>
    <dbReference type="NCBI Taxonomy" id="2508719"/>
    <lineage>
        <taxon>Bacteria</taxon>
        <taxon>Pseudomonadati</taxon>
        <taxon>Bacteroidota</taxon>
        <taxon>Chitinophagia</taxon>
        <taxon>Chitinophagales</taxon>
        <taxon>Chitinophagaceae</taxon>
        <taxon>Lacibacter</taxon>
    </lineage>
</organism>
<accession>A0A4Q1CP02</accession>
<dbReference type="PANTHER" id="PTHR48098">
    <property type="entry name" value="ENTEROCHELIN ESTERASE-RELATED"/>
    <property type="match status" value="1"/>
</dbReference>
<dbReference type="Pfam" id="PF00756">
    <property type="entry name" value="Esterase"/>
    <property type="match status" value="1"/>
</dbReference>
<reference evidence="1 2" key="1">
    <citation type="submission" date="2019-01" db="EMBL/GenBank/DDBJ databases">
        <title>Lacibacter sp. strain TTM-7.</title>
        <authorList>
            <person name="Chen W.-M."/>
        </authorList>
    </citation>
    <scope>NUCLEOTIDE SEQUENCE [LARGE SCALE GENOMIC DNA]</scope>
    <source>
        <strain evidence="1 2">TTM-7</strain>
    </source>
</reference>
<dbReference type="OrthoDB" id="9803578at2"/>
<name>A0A4Q1CP02_9BACT</name>
<dbReference type="InterPro" id="IPR050583">
    <property type="entry name" value="Mycobacterial_A85_antigen"/>
</dbReference>
<protein>
    <submittedName>
        <fullName evidence="1">Esterase family protein</fullName>
    </submittedName>
</protein>
<dbReference type="AlphaFoldDB" id="A0A4Q1CP02"/>
<evidence type="ECO:0000313" key="2">
    <source>
        <dbReference type="Proteomes" id="UP000290204"/>
    </source>
</evidence>
<dbReference type="SUPFAM" id="SSF53474">
    <property type="entry name" value="alpha/beta-Hydrolases"/>
    <property type="match status" value="1"/>
</dbReference>
<dbReference type="InterPro" id="IPR029058">
    <property type="entry name" value="AB_hydrolase_fold"/>
</dbReference>
<dbReference type="EMBL" id="SDHW01000001">
    <property type="protein sequence ID" value="RXK62836.1"/>
    <property type="molecule type" value="Genomic_DNA"/>
</dbReference>
<keyword evidence="2" id="KW-1185">Reference proteome</keyword>
<dbReference type="InterPro" id="IPR000801">
    <property type="entry name" value="Esterase-like"/>
</dbReference>
<comment type="caution">
    <text evidence="1">The sequence shown here is derived from an EMBL/GenBank/DDBJ whole genome shotgun (WGS) entry which is preliminary data.</text>
</comment>
<gene>
    <name evidence="1" type="ORF">ESA94_07510</name>
</gene>
<dbReference type="Proteomes" id="UP000290204">
    <property type="component" value="Unassembled WGS sequence"/>
</dbReference>
<sequence>MKSIKRTGIVLLLLFINYKCICQDTSKVEFKTFLAPSIQGNKGDEDPNRRLTIYLPPGYEKSKTRYPVIYFLHGFAIDDKDMFEWIGFKNLIDSAIKAGQLRPLILVMPNSMTKYYGSFYTNSSVAGNWADFIGKDAVEYMDKNYRTIPHRNSRGLAGHSMGGNGALKIAMLFADKFSAVYAMSPGALHLSEEFRLAHPSFKKVTEQKNMDSLRTAVPYFDFDKFPFFEMIYASLCRMYSPNINDPLLQADQPIKYIKDKMIVNTTVLKKWEANFPINMIDDHVEELKSLTALKIDWGRNEEFKHIPRTNMEFSKKLEALGIKHFAEEYIGDHGNMLDGFEGRIFTELLPFFEKYLSK</sequence>
<dbReference type="PANTHER" id="PTHR48098:SF1">
    <property type="entry name" value="DIACYLGLYCEROL ACYLTRANSFERASE_MYCOLYLTRANSFERASE AG85A"/>
    <property type="match status" value="1"/>
</dbReference>
<dbReference type="GO" id="GO:0016747">
    <property type="term" value="F:acyltransferase activity, transferring groups other than amino-acyl groups"/>
    <property type="evidence" value="ECO:0007669"/>
    <property type="project" value="TreeGrafter"/>
</dbReference>
<dbReference type="RefSeq" id="WP_129130206.1">
    <property type="nucleotide sequence ID" value="NZ_SDHW01000001.1"/>
</dbReference>
<proteinExistence type="predicted"/>
<dbReference type="Gene3D" id="3.40.50.1820">
    <property type="entry name" value="alpha/beta hydrolase"/>
    <property type="match status" value="1"/>
</dbReference>
<evidence type="ECO:0000313" key="1">
    <source>
        <dbReference type="EMBL" id="RXK62836.1"/>
    </source>
</evidence>